<comment type="caution">
    <text evidence="3">The sequence shown here is derived from an EMBL/GenBank/DDBJ whole genome shotgun (WGS) entry which is preliminary data.</text>
</comment>
<evidence type="ECO:0008006" key="5">
    <source>
        <dbReference type="Google" id="ProtNLM"/>
    </source>
</evidence>
<dbReference type="AlphaFoldDB" id="A0A328BSL1"/>
<evidence type="ECO:0000313" key="3">
    <source>
        <dbReference type="EMBL" id="RAK68068.1"/>
    </source>
</evidence>
<accession>A0A328BSL1</accession>
<gene>
    <name evidence="3" type="ORF">DLM85_08480</name>
</gene>
<evidence type="ECO:0000313" key="4">
    <source>
        <dbReference type="Proteomes" id="UP000248553"/>
    </source>
</evidence>
<feature type="compositionally biased region" description="Polar residues" evidence="1">
    <location>
        <begin position="24"/>
        <end position="55"/>
    </location>
</feature>
<evidence type="ECO:0000256" key="2">
    <source>
        <dbReference type="SAM" id="SignalP"/>
    </source>
</evidence>
<reference evidence="4" key="1">
    <citation type="submission" date="2018-05" db="EMBL/GenBank/DDBJ databases">
        <authorList>
            <person name="Nie L."/>
        </authorList>
    </citation>
    <scope>NUCLEOTIDE SEQUENCE [LARGE SCALE GENOMIC DNA]</scope>
    <source>
        <strain evidence="4">NL</strain>
    </source>
</reference>
<feature type="signal peptide" evidence="2">
    <location>
        <begin position="1"/>
        <end position="20"/>
    </location>
</feature>
<name>A0A328BSL1_9BACT</name>
<dbReference type="EMBL" id="QHKM01000002">
    <property type="protein sequence ID" value="RAK68068.1"/>
    <property type="molecule type" value="Genomic_DNA"/>
</dbReference>
<organism evidence="3 4">
    <name type="scientific">Hymenobacter edaphi</name>
    <dbReference type="NCBI Taxonomy" id="2211146"/>
    <lineage>
        <taxon>Bacteria</taxon>
        <taxon>Pseudomonadati</taxon>
        <taxon>Bacteroidota</taxon>
        <taxon>Cytophagia</taxon>
        <taxon>Cytophagales</taxon>
        <taxon>Hymenobacteraceae</taxon>
        <taxon>Hymenobacter</taxon>
    </lineage>
</organism>
<feature type="chain" id="PRO_5016257952" description="SMP domain-containing protein" evidence="2">
    <location>
        <begin position="21"/>
        <end position="101"/>
    </location>
</feature>
<keyword evidence="2" id="KW-0732">Signal</keyword>
<sequence>MTRLVTVILLLTTIAAGAVAQGNKPATSSSPTTIYQTQKQNGSGVAVQGMSSVSQAEADRNADKAGVSGSFQNATGTGTRFQVPTPAATTKAAKPAKAAAH</sequence>
<protein>
    <recommendedName>
        <fullName evidence="5">SMP domain-containing protein</fullName>
    </recommendedName>
</protein>
<dbReference type="Proteomes" id="UP000248553">
    <property type="component" value="Unassembled WGS sequence"/>
</dbReference>
<feature type="compositionally biased region" description="Low complexity" evidence="1">
    <location>
        <begin position="84"/>
        <end position="101"/>
    </location>
</feature>
<dbReference type="OrthoDB" id="9917529at2"/>
<proteinExistence type="predicted"/>
<feature type="compositionally biased region" description="Polar residues" evidence="1">
    <location>
        <begin position="69"/>
        <end position="82"/>
    </location>
</feature>
<evidence type="ECO:0000256" key="1">
    <source>
        <dbReference type="SAM" id="MobiDB-lite"/>
    </source>
</evidence>
<feature type="region of interest" description="Disordered" evidence="1">
    <location>
        <begin position="20"/>
        <end position="101"/>
    </location>
</feature>
<dbReference type="RefSeq" id="WP_111477681.1">
    <property type="nucleotide sequence ID" value="NZ_QHKM01000002.1"/>
</dbReference>
<keyword evidence="4" id="KW-1185">Reference proteome</keyword>